<accession>A0A1T5FH17</accession>
<feature type="domain" description="Fibronectin type-III" evidence="1">
    <location>
        <begin position="116"/>
        <end position="210"/>
    </location>
</feature>
<dbReference type="InterPro" id="IPR013783">
    <property type="entry name" value="Ig-like_fold"/>
</dbReference>
<organism evidence="2 3">
    <name type="scientific">Sphingobacterium nematocida</name>
    <dbReference type="NCBI Taxonomy" id="1513896"/>
    <lineage>
        <taxon>Bacteria</taxon>
        <taxon>Pseudomonadati</taxon>
        <taxon>Bacteroidota</taxon>
        <taxon>Sphingobacteriia</taxon>
        <taxon>Sphingobacteriales</taxon>
        <taxon>Sphingobacteriaceae</taxon>
        <taxon>Sphingobacterium</taxon>
    </lineage>
</organism>
<dbReference type="InterPro" id="IPR036116">
    <property type="entry name" value="FN3_sf"/>
</dbReference>
<evidence type="ECO:0000259" key="1">
    <source>
        <dbReference type="PROSITE" id="PS50853"/>
    </source>
</evidence>
<keyword evidence="3" id="KW-1185">Reference proteome</keyword>
<sequence length="210" mass="23793">MRRDRVYIAYHKWDDYSLSSLAGKTLAAMKDNTLFPDPKPEMTDYEVLVNDYRVKHEIAATRGSQLEKKARDNARERVLQAMRQLAFYVNVVADGDGEVLASSGFMLVPPPKSGTHPTVMVGMRLEDGRISGEIKFGFTPQKNVSEYEYCYATALDAENQPQWGEIFSTSTSRSNYISGLTPGEKVYFRVRARNNKGIGDWSESIYLIVR</sequence>
<dbReference type="EMBL" id="FUZF01000016">
    <property type="protein sequence ID" value="SKB95494.1"/>
    <property type="molecule type" value="Genomic_DNA"/>
</dbReference>
<dbReference type="Proteomes" id="UP000190150">
    <property type="component" value="Unassembled WGS sequence"/>
</dbReference>
<dbReference type="CDD" id="cd00063">
    <property type="entry name" value="FN3"/>
    <property type="match status" value="1"/>
</dbReference>
<dbReference type="OrthoDB" id="9792152at2"/>
<reference evidence="3" key="1">
    <citation type="submission" date="2017-02" db="EMBL/GenBank/DDBJ databases">
        <authorList>
            <person name="Varghese N."/>
            <person name="Submissions S."/>
        </authorList>
    </citation>
    <scope>NUCLEOTIDE SEQUENCE [LARGE SCALE GENOMIC DNA]</scope>
    <source>
        <strain evidence="3">DSM 24091</strain>
    </source>
</reference>
<dbReference type="RefSeq" id="WP_079644622.1">
    <property type="nucleotide sequence ID" value="NZ_FUZF01000016.1"/>
</dbReference>
<gene>
    <name evidence="2" type="ORF">SAMN05660841_03247</name>
</gene>
<evidence type="ECO:0000313" key="3">
    <source>
        <dbReference type="Proteomes" id="UP000190150"/>
    </source>
</evidence>
<protein>
    <recommendedName>
        <fullName evidence="1">Fibronectin type-III domain-containing protein</fullName>
    </recommendedName>
</protein>
<dbReference type="Gene3D" id="2.60.40.10">
    <property type="entry name" value="Immunoglobulins"/>
    <property type="match status" value="1"/>
</dbReference>
<dbReference type="AlphaFoldDB" id="A0A1T5FH17"/>
<dbReference type="InterPro" id="IPR003961">
    <property type="entry name" value="FN3_dom"/>
</dbReference>
<name>A0A1T5FH17_9SPHI</name>
<proteinExistence type="predicted"/>
<evidence type="ECO:0000313" key="2">
    <source>
        <dbReference type="EMBL" id="SKB95494.1"/>
    </source>
</evidence>
<dbReference type="STRING" id="1513896.SAMN05660841_03247"/>
<dbReference type="SUPFAM" id="SSF49265">
    <property type="entry name" value="Fibronectin type III"/>
    <property type="match status" value="1"/>
</dbReference>
<dbReference type="PROSITE" id="PS50853">
    <property type="entry name" value="FN3"/>
    <property type="match status" value="1"/>
</dbReference>